<feature type="binding site" evidence="8">
    <location>
        <position position="98"/>
    </location>
    <ligand>
        <name>Zn(2+)</name>
        <dbReference type="ChEBI" id="CHEBI:29105"/>
        <note>catalytic</note>
    </ligand>
</feature>
<dbReference type="OrthoDB" id="9802676at2"/>
<evidence type="ECO:0000256" key="3">
    <source>
        <dbReference type="ARBA" id="ARBA00022694"/>
    </source>
</evidence>
<evidence type="ECO:0000256" key="6">
    <source>
        <dbReference type="ARBA" id="ARBA00022833"/>
    </source>
</evidence>
<keyword evidence="5 8" id="KW-0378">Hydrolase</keyword>
<dbReference type="InterPro" id="IPR016192">
    <property type="entry name" value="APOBEC/CMP_deaminase_Zn-bd"/>
</dbReference>
<dbReference type="HAMAP" id="MF_00972">
    <property type="entry name" value="tRNA_aden_deaminase"/>
    <property type="match status" value="1"/>
</dbReference>
<dbReference type="PROSITE" id="PS51747">
    <property type="entry name" value="CYT_DCMP_DEAMINASES_2"/>
    <property type="match status" value="1"/>
</dbReference>
<dbReference type="EMBL" id="CP017599">
    <property type="protein sequence ID" value="AOX04161.1"/>
    <property type="molecule type" value="Genomic_DNA"/>
</dbReference>
<dbReference type="GO" id="GO:0008270">
    <property type="term" value="F:zinc ion binding"/>
    <property type="evidence" value="ECO:0007669"/>
    <property type="project" value="UniProtKB-UniRule"/>
</dbReference>
<evidence type="ECO:0000256" key="2">
    <source>
        <dbReference type="ARBA" id="ARBA00011738"/>
    </source>
</evidence>
<evidence type="ECO:0000256" key="8">
    <source>
        <dbReference type="HAMAP-Rule" id="MF_00972"/>
    </source>
</evidence>
<dbReference type="Proteomes" id="UP000177870">
    <property type="component" value="Chromosome"/>
</dbReference>
<dbReference type="PROSITE" id="PS00903">
    <property type="entry name" value="CYT_DCMP_DEAMINASES_1"/>
    <property type="match status" value="1"/>
</dbReference>
<evidence type="ECO:0000313" key="10">
    <source>
        <dbReference type="EMBL" id="AOX04161.1"/>
    </source>
</evidence>
<dbReference type="InterPro" id="IPR028883">
    <property type="entry name" value="tRNA_aden_deaminase"/>
</dbReference>
<dbReference type="PANTHER" id="PTHR11079">
    <property type="entry name" value="CYTOSINE DEAMINASE FAMILY MEMBER"/>
    <property type="match status" value="1"/>
</dbReference>
<comment type="catalytic activity">
    <reaction evidence="7 8">
        <text>adenosine(34) in tRNA + H2O + H(+) = inosine(34) in tRNA + NH4(+)</text>
        <dbReference type="Rhea" id="RHEA:43168"/>
        <dbReference type="Rhea" id="RHEA-COMP:10373"/>
        <dbReference type="Rhea" id="RHEA-COMP:10374"/>
        <dbReference type="ChEBI" id="CHEBI:15377"/>
        <dbReference type="ChEBI" id="CHEBI:15378"/>
        <dbReference type="ChEBI" id="CHEBI:28938"/>
        <dbReference type="ChEBI" id="CHEBI:74411"/>
        <dbReference type="ChEBI" id="CHEBI:82852"/>
        <dbReference type="EC" id="3.5.4.33"/>
    </reaction>
</comment>
<dbReference type="GO" id="GO:0052717">
    <property type="term" value="F:tRNA-specific adenosine-34 deaminase activity"/>
    <property type="evidence" value="ECO:0007669"/>
    <property type="project" value="UniProtKB-UniRule"/>
</dbReference>
<keyword evidence="4 8" id="KW-0479">Metal-binding</keyword>
<dbReference type="Gene3D" id="3.40.140.10">
    <property type="entry name" value="Cytidine Deaminase, domain 2"/>
    <property type="match status" value="1"/>
</dbReference>
<dbReference type="InterPro" id="IPR016193">
    <property type="entry name" value="Cytidine_deaminase-like"/>
</dbReference>
<sequence>MFPFVPDLSITNPTYLIHRKWMSVAIEIAQKAGEAGEVPVGAVIVDSEGNLIATGENRRERDKDPTAHAEILALRAAGQQLQSWHLNDCTLYVTLEPCPMCAGAIILARLGLLVYGVDDPKTGSIRTVANLPDSACSNHRLPVIGGIMESVCREQLQSWFTQRRKRQ</sequence>
<evidence type="ECO:0000256" key="7">
    <source>
        <dbReference type="ARBA" id="ARBA00048045"/>
    </source>
</evidence>
<dbReference type="FunFam" id="3.40.140.10:FF:000005">
    <property type="entry name" value="tRNA-specific adenosine deaminase"/>
    <property type="match status" value="1"/>
</dbReference>
<evidence type="ECO:0000313" key="11">
    <source>
        <dbReference type="Proteomes" id="UP000177870"/>
    </source>
</evidence>
<feature type="active site" description="Proton donor" evidence="8">
    <location>
        <position position="70"/>
    </location>
</feature>
<dbReference type="NCBIfam" id="NF008113">
    <property type="entry name" value="PRK10860.1"/>
    <property type="match status" value="1"/>
</dbReference>
<dbReference type="CDD" id="cd01285">
    <property type="entry name" value="nucleoside_deaminase"/>
    <property type="match status" value="1"/>
</dbReference>
<dbReference type="PANTHER" id="PTHR11079:SF202">
    <property type="entry name" value="TRNA-SPECIFIC ADENOSINE DEAMINASE"/>
    <property type="match status" value="1"/>
</dbReference>
<comment type="subunit">
    <text evidence="2 8">Homodimer.</text>
</comment>
<comment type="cofactor">
    <cofactor evidence="8">
        <name>Zn(2+)</name>
        <dbReference type="ChEBI" id="CHEBI:29105"/>
    </cofactor>
    <text evidence="8">Binds 1 zinc ion per subunit.</text>
</comment>
<evidence type="ECO:0000256" key="1">
    <source>
        <dbReference type="ARBA" id="ARBA00010669"/>
    </source>
</evidence>
<protein>
    <recommendedName>
        <fullName evidence="8">tRNA-specific adenosine deaminase</fullName>
        <ecNumber evidence="8">3.5.4.33</ecNumber>
    </recommendedName>
</protein>
<accession>A0A1D8U2P1</accession>
<evidence type="ECO:0000259" key="9">
    <source>
        <dbReference type="PROSITE" id="PS51747"/>
    </source>
</evidence>
<reference evidence="11" key="1">
    <citation type="submission" date="2016-10" db="EMBL/GenBank/DDBJ databases">
        <title>Comparative genomics uncovers the prolific and rare metabolic potential of the cyanobacterial genus Moorea.</title>
        <authorList>
            <person name="Leao T."/>
            <person name="Castelao G."/>
            <person name="Korobeynikov A."/>
            <person name="Monroe E.A."/>
            <person name="Podell S."/>
            <person name="Glukhov E."/>
            <person name="Allen E."/>
            <person name="Gerwick W.H."/>
            <person name="Gerwick L."/>
        </authorList>
    </citation>
    <scope>NUCLEOTIDE SEQUENCE [LARGE SCALE GENOMIC DNA]</scope>
    <source>
        <strain evidence="11">PAL-8-15-08-1</strain>
    </source>
</reference>
<evidence type="ECO:0000256" key="4">
    <source>
        <dbReference type="ARBA" id="ARBA00022723"/>
    </source>
</evidence>
<dbReference type="Pfam" id="PF00383">
    <property type="entry name" value="dCMP_cyt_deam_1"/>
    <property type="match status" value="1"/>
</dbReference>
<dbReference type="KEGG" id="mpro:BJP34_06520"/>
<comment type="similarity">
    <text evidence="1">Belongs to the cytidine and deoxycytidylate deaminase family. ADAT2 subfamily.</text>
</comment>
<feature type="domain" description="CMP/dCMP-type deaminase" evidence="9">
    <location>
        <begin position="16"/>
        <end position="138"/>
    </location>
</feature>
<feature type="binding site" evidence="8">
    <location>
        <position position="101"/>
    </location>
    <ligand>
        <name>Zn(2+)</name>
        <dbReference type="ChEBI" id="CHEBI:29105"/>
        <note>catalytic</note>
    </ligand>
</feature>
<comment type="function">
    <text evidence="8">Catalyzes the deamination of adenosine to inosine at the wobble position 34 of tRNA(Arg2).</text>
</comment>
<evidence type="ECO:0000256" key="5">
    <source>
        <dbReference type="ARBA" id="ARBA00022801"/>
    </source>
</evidence>
<dbReference type="GO" id="GO:0002100">
    <property type="term" value="P:tRNA wobble adenosine to inosine editing"/>
    <property type="evidence" value="ECO:0007669"/>
    <property type="project" value="UniProtKB-UniRule"/>
</dbReference>
<dbReference type="EC" id="3.5.4.33" evidence="8"/>
<dbReference type="AlphaFoldDB" id="A0A1D8U2P1"/>
<organism evidence="10 11">
    <name type="scientific">Moorena producens PAL-8-15-08-1</name>
    <dbReference type="NCBI Taxonomy" id="1458985"/>
    <lineage>
        <taxon>Bacteria</taxon>
        <taxon>Bacillati</taxon>
        <taxon>Cyanobacteriota</taxon>
        <taxon>Cyanophyceae</taxon>
        <taxon>Coleofasciculales</taxon>
        <taxon>Coleofasciculaceae</taxon>
        <taxon>Moorena</taxon>
    </lineage>
</organism>
<dbReference type="InterPro" id="IPR002125">
    <property type="entry name" value="CMP_dCMP_dom"/>
</dbReference>
<keyword evidence="3 8" id="KW-0819">tRNA processing</keyword>
<dbReference type="STRING" id="1458985.BJP34_06520"/>
<name>A0A1D8U2P1_9CYAN</name>
<feature type="binding site" evidence="8">
    <location>
        <position position="68"/>
    </location>
    <ligand>
        <name>Zn(2+)</name>
        <dbReference type="ChEBI" id="CHEBI:29105"/>
        <note>catalytic</note>
    </ligand>
</feature>
<proteinExistence type="inferred from homology"/>
<gene>
    <name evidence="8" type="primary">tadA</name>
    <name evidence="10" type="ORF">BJP34_06520</name>
</gene>
<dbReference type="SUPFAM" id="SSF53927">
    <property type="entry name" value="Cytidine deaminase-like"/>
    <property type="match status" value="1"/>
</dbReference>
<keyword evidence="6 8" id="KW-0862">Zinc</keyword>